<comment type="caution">
    <text evidence="2">The sequence shown here is derived from an EMBL/GenBank/DDBJ whole genome shotgun (WGS) entry which is preliminary data.</text>
</comment>
<evidence type="ECO:0000313" key="2">
    <source>
        <dbReference type="EMBL" id="KAJ1194695.1"/>
    </source>
</evidence>
<sequence>MPRDFILQLPPLCPSVLEYNRSSPGWHRAAAQSRSLAQAVYTGAAGTEVHKKLWATCVSPARRAAPPPPHRPKDSVVAPE</sequence>
<evidence type="ECO:0000256" key="1">
    <source>
        <dbReference type="SAM" id="MobiDB-lite"/>
    </source>
</evidence>
<reference evidence="2" key="1">
    <citation type="journal article" date="2022" name="bioRxiv">
        <title>Sequencing and chromosome-scale assembly of the giantPleurodeles waltlgenome.</title>
        <authorList>
            <person name="Brown T."/>
            <person name="Elewa A."/>
            <person name="Iarovenko S."/>
            <person name="Subramanian E."/>
            <person name="Araus A.J."/>
            <person name="Petzold A."/>
            <person name="Susuki M."/>
            <person name="Suzuki K.-i.T."/>
            <person name="Hayashi T."/>
            <person name="Toyoda A."/>
            <person name="Oliveira C."/>
            <person name="Osipova E."/>
            <person name="Leigh N.D."/>
            <person name="Simon A."/>
            <person name="Yun M.H."/>
        </authorList>
    </citation>
    <scope>NUCLEOTIDE SEQUENCE</scope>
    <source>
        <strain evidence="2">20211129_DDA</strain>
        <tissue evidence="2">Liver</tissue>
    </source>
</reference>
<dbReference type="AlphaFoldDB" id="A0AAV7V010"/>
<keyword evidence="3" id="KW-1185">Reference proteome</keyword>
<dbReference type="Proteomes" id="UP001066276">
    <property type="component" value="Chromosome 2_2"/>
</dbReference>
<accession>A0AAV7V010</accession>
<name>A0AAV7V010_PLEWA</name>
<dbReference type="EMBL" id="JANPWB010000004">
    <property type="protein sequence ID" value="KAJ1194695.1"/>
    <property type="molecule type" value="Genomic_DNA"/>
</dbReference>
<organism evidence="2 3">
    <name type="scientific">Pleurodeles waltl</name>
    <name type="common">Iberian ribbed newt</name>
    <dbReference type="NCBI Taxonomy" id="8319"/>
    <lineage>
        <taxon>Eukaryota</taxon>
        <taxon>Metazoa</taxon>
        <taxon>Chordata</taxon>
        <taxon>Craniata</taxon>
        <taxon>Vertebrata</taxon>
        <taxon>Euteleostomi</taxon>
        <taxon>Amphibia</taxon>
        <taxon>Batrachia</taxon>
        <taxon>Caudata</taxon>
        <taxon>Salamandroidea</taxon>
        <taxon>Salamandridae</taxon>
        <taxon>Pleurodelinae</taxon>
        <taxon>Pleurodeles</taxon>
    </lineage>
</organism>
<protein>
    <submittedName>
        <fullName evidence="2">Uncharacterized protein</fullName>
    </submittedName>
</protein>
<feature type="region of interest" description="Disordered" evidence="1">
    <location>
        <begin position="60"/>
        <end position="80"/>
    </location>
</feature>
<proteinExistence type="predicted"/>
<gene>
    <name evidence="2" type="ORF">NDU88_003981</name>
</gene>
<evidence type="ECO:0000313" key="3">
    <source>
        <dbReference type="Proteomes" id="UP001066276"/>
    </source>
</evidence>